<dbReference type="EMBL" id="QGDH01000044">
    <property type="protein sequence ID" value="RAR12887.1"/>
    <property type="molecule type" value="Genomic_DNA"/>
</dbReference>
<accession>A0A364N6M3</accession>
<dbReference type="AlphaFoldDB" id="A0A364N6M3"/>
<reference evidence="2" key="1">
    <citation type="submission" date="2018-05" db="EMBL/GenBank/DDBJ databases">
        <title>Draft genome sequence of Stemphylium lycopersici strain CIDEFI 213.</title>
        <authorList>
            <person name="Medina R."/>
            <person name="Franco M.E.E."/>
            <person name="Lucentini C.G."/>
            <person name="Saparrat M.C.N."/>
            <person name="Balatti P.A."/>
        </authorList>
    </citation>
    <scope>NUCLEOTIDE SEQUENCE [LARGE SCALE GENOMIC DNA]</scope>
    <source>
        <strain evidence="2">CIDEFI 213</strain>
    </source>
</reference>
<proteinExistence type="predicted"/>
<protein>
    <submittedName>
        <fullName evidence="1">Spherulin 4-like cell surface protein</fullName>
    </submittedName>
</protein>
<keyword evidence="2" id="KW-1185">Reference proteome</keyword>
<dbReference type="PANTHER" id="PTHR35040">
    <property type="match status" value="1"/>
</dbReference>
<dbReference type="Pfam" id="PF12138">
    <property type="entry name" value="Spherulin4"/>
    <property type="match status" value="1"/>
</dbReference>
<evidence type="ECO:0000313" key="1">
    <source>
        <dbReference type="EMBL" id="RAR12887.1"/>
    </source>
</evidence>
<comment type="caution">
    <text evidence="1">The sequence shown here is derived from an EMBL/GenBank/DDBJ whole genome shotgun (WGS) entry which is preliminary data.</text>
</comment>
<organism evidence="1 2">
    <name type="scientific">Stemphylium lycopersici</name>
    <name type="common">Tomato gray leaf spot disease fungus</name>
    <name type="synonym">Thyrospora lycopersici</name>
    <dbReference type="NCBI Taxonomy" id="183478"/>
    <lineage>
        <taxon>Eukaryota</taxon>
        <taxon>Fungi</taxon>
        <taxon>Dikarya</taxon>
        <taxon>Ascomycota</taxon>
        <taxon>Pezizomycotina</taxon>
        <taxon>Dothideomycetes</taxon>
        <taxon>Pleosporomycetidae</taxon>
        <taxon>Pleosporales</taxon>
        <taxon>Pleosporineae</taxon>
        <taxon>Pleosporaceae</taxon>
        <taxon>Stemphylium</taxon>
    </lineage>
</organism>
<name>A0A364N6M3_STELY</name>
<sequence>MFSNPSRATTYPRVQFTAIKNVHNGPGEGALPNAEYSAAIEALNSLNNVRTIGYVATAWCTRGLSSVLDDVAALSFWGEYDSSLAVSGIFVDETPVQYSSDYASYLETVAQAVEGSVGLRESYIVHNPGPLPEPQYFDGVSFQQPDLAVILEDSFSNWTLKSKELSEVTKQHDRDSLALLIHSTPDLTIVQTNRIVLQVLAVSRSIWPTASSDHRGLDGVLPMFIDCLDALLS</sequence>
<dbReference type="Proteomes" id="UP000249619">
    <property type="component" value="Unassembled WGS sequence"/>
</dbReference>
<dbReference type="PANTHER" id="PTHR35040:SF7">
    <property type="entry name" value="FIBRONECTIN TYPE-III DOMAIN-CONTAINING PROTEIN-RELATED"/>
    <property type="match status" value="1"/>
</dbReference>
<gene>
    <name evidence="1" type="ORF">DDE83_003806</name>
</gene>
<dbReference type="OrthoDB" id="5342184at2759"/>
<dbReference type="InterPro" id="IPR021986">
    <property type="entry name" value="Spherulin4"/>
</dbReference>
<evidence type="ECO:0000313" key="2">
    <source>
        <dbReference type="Proteomes" id="UP000249619"/>
    </source>
</evidence>